<keyword evidence="2" id="KW-1185">Reference proteome</keyword>
<dbReference type="Proteomes" id="UP001257659">
    <property type="component" value="Unassembled WGS sequence"/>
</dbReference>
<name>A0ABU1KAB9_9FLAO</name>
<evidence type="ECO:0000313" key="1">
    <source>
        <dbReference type="EMBL" id="MDR6302241.1"/>
    </source>
</evidence>
<gene>
    <name evidence="1" type="ORF">GGR31_002921</name>
</gene>
<organism evidence="1 2">
    <name type="scientific">Mesonia maritima</name>
    <dbReference type="NCBI Taxonomy" id="1793873"/>
    <lineage>
        <taxon>Bacteria</taxon>
        <taxon>Pseudomonadati</taxon>
        <taxon>Bacteroidota</taxon>
        <taxon>Flavobacteriia</taxon>
        <taxon>Flavobacteriales</taxon>
        <taxon>Flavobacteriaceae</taxon>
        <taxon>Mesonia</taxon>
    </lineage>
</organism>
<accession>A0ABU1KAB9</accession>
<dbReference type="RefSeq" id="WP_309730669.1">
    <property type="nucleotide sequence ID" value="NZ_JAVDQA010000013.1"/>
</dbReference>
<evidence type="ECO:0008006" key="3">
    <source>
        <dbReference type="Google" id="ProtNLM"/>
    </source>
</evidence>
<proteinExistence type="predicted"/>
<sequence>MKYLRPLILVFITCTFFSCNSLLLKLITSKKVKTEVFYNQEKDKTLVLFPMVHINRPEFYADVKTKLEKLREKGYTVFLEGVALKDSTAFSPEEIDTITRKMRKITGMYLSNYKNQQNKSIPRAIRNSKYSSESYENMGLQPEDINVDIPMNELIEIYEEKYGTIKLTNCDWQTNYLEKYECETVPQVRADDIIVYTRNDTIEKRVYESKLKKIALVYGGKHFDFIKGGFLGNGYKEIDTIDLFD</sequence>
<evidence type="ECO:0000313" key="2">
    <source>
        <dbReference type="Proteomes" id="UP001257659"/>
    </source>
</evidence>
<reference evidence="1 2" key="1">
    <citation type="submission" date="2023-07" db="EMBL/GenBank/DDBJ databases">
        <title>Genomic Encyclopedia of Type Strains, Phase IV (KMG-IV): sequencing the most valuable type-strain genomes for metagenomic binning, comparative biology and taxonomic classification.</title>
        <authorList>
            <person name="Goeker M."/>
        </authorList>
    </citation>
    <scope>NUCLEOTIDE SEQUENCE [LARGE SCALE GENOMIC DNA]</scope>
    <source>
        <strain evidence="1 2">DSM 102814</strain>
    </source>
</reference>
<dbReference type="EMBL" id="JAVDQA010000013">
    <property type="protein sequence ID" value="MDR6302241.1"/>
    <property type="molecule type" value="Genomic_DNA"/>
</dbReference>
<dbReference type="PROSITE" id="PS51257">
    <property type="entry name" value="PROKAR_LIPOPROTEIN"/>
    <property type="match status" value="1"/>
</dbReference>
<protein>
    <recommendedName>
        <fullName evidence="3">Polysaccharide deacetylase</fullName>
    </recommendedName>
</protein>
<comment type="caution">
    <text evidence="1">The sequence shown here is derived from an EMBL/GenBank/DDBJ whole genome shotgun (WGS) entry which is preliminary data.</text>
</comment>